<dbReference type="Pfam" id="PF05592">
    <property type="entry name" value="Bac_rhamnosid"/>
    <property type="match status" value="1"/>
</dbReference>
<evidence type="ECO:0000259" key="4">
    <source>
        <dbReference type="Pfam" id="PF05592"/>
    </source>
</evidence>
<dbReference type="PANTHER" id="PTHR33307:SF6">
    <property type="entry name" value="ALPHA-RHAMNOSIDASE (EUROFUNG)-RELATED"/>
    <property type="match status" value="1"/>
</dbReference>
<feature type="domain" description="Alpha-L-rhamnosidase six-hairpin glycosidase" evidence="6">
    <location>
        <begin position="349"/>
        <end position="681"/>
    </location>
</feature>
<evidence type="ECO:0000259" key="7">
    <source>
        <dbReference type="Pfam" id="PF17390"/>
    </source>
</evidence>
<evidence type="ECO:0000256" key="1">
    <source>
        <dbReference type="ARBA" id="ARBA00001445"/>
    </source>
</evidence>
<keyword evidence="9" id="KW-1185">Reference proteome</keyword>
<comment type="caution">
    <text evidence="8">The sequence shown here is derived from an EMBL/GenBank/DDBJ whole genome shotgun (WGS) entry which is preliminary data.</text>
</comment>
<dbReference type="PANTHER" id="PTHR33307">
    <property type="entry name" value="ALPHA-RHAMNOSIDASE (EUROFUNG)"/>
    <property type="match status" value="1"/>
</dbReference>
<dbReference type="InterPro" id="IPR008928">
    <property type="entry name" value="6-hairpin_glycosidase_sf"/>
</dbReference>
<name>A0AAE3DTW7_9FIRM</name>
<evidence type="ECO:0000313" key="8">
    <source>
        <dbReference type="EMBL" id="MCC2190641.1"/>
    </source>
</evidence>
<dbReference type="Pfam" id="PF08531">
    <property type="entry name" value="Bac_rhamnosid_N"/>
    <property type="match status" value="1"/>
</dbReference>
<reference evidence="8 9" key="1">
    <citation type="submission" date="2021-10" db="EMBL/GenBank/DDBJ databases">
        <title>Anaerobic single-cell dispensing facilitates the cultivation of human gut bacteria.</title>
        <authorList>
            <person name="Afrizal A."/>
        </authorList>
    </citation>
    <scope>NUCLEOTIDE SEQUENCE [LARGE SCALE GENOMIC DNA]</scope>
    <source>
        <strain evidence="8 9">CLA-AA-H277</strain>
    </source>
</reference>
<keyword evidence="3 8" id="KW-0378">Hydrolase</keyword>
<dbReference type="Gene3D" id="2.60.120.260">
    <property type="entry name" value="Galactose-binding domain-like"/>
    <property type="match status" value="2"/>
</dbReference>
<comment type="catalytic activity">
    <reaction evidence="1">
        <text>Hydrolysis of terminal non-reducing alpha-L-rhamnose residues in alpha-L-rhamnosides.</text>
        <dbReference type="EC" id="3.2.1.40"/>
    </reaction>
</comment>
<evidence type="ECO:0000256" key="2">
    <source>
        <dbReference type="ARBA" id="ARBA00012652"/>
    </source>
</evidence>
<dbReference type="Proteomes" id="UP001197875">
    <property type="component" value="Unassembled WGS sequence"/>
</dbReference>
<sequence length="772" mass="88713">MDFSNRFVSECREYSSYVQHVKAPVFRKSFVLKEGSQSGEILICGLGFYDLFINGEKITKGYLAPYISNTDHIVYYDHYDLTPWLKAGENVIGVMLGDGFQNSKTRVWDFMDNVFNSAPKLALSMKVESDGEKQEFDAMDFSCKKGPIFFNDLRSGVFFDKREEEKGWDQPGFQEDENWHKPILADRPRGKAKLCEAEPIAVVEERKPVKIWKGALADYTPRGDVPEGLCGQTTPESGLEKEGGYIYDFGENNAGIFRLKIKGHKGQRIDIQCGELLENGALSYQNIYFYPDGYSQRDIYIVGSKEEEVFEPMFTYHGYRYLYVTGIEEEQATEDLFTYLVMSSDLENRGSFECSDKLANEIYHIARVSDRANFYYFPTDCPHREKNGWTGDAQISAEHMILTMGAEKSWKEWLNNIRLAQDPMGRIPGIIPTGDWGFAWGNGPAWDKVLFELPYIIYKYRGDTEPIKENAHAMMSYLEYVSRQRDENGIIAIGLGDWVPVDRAADDYVSPLGFTDTVMVYLMCREAEVMFDKTGLSLNRDYAVQFGRELREAIRNQYLDLNRMLVKSSCQTAQALAIYYDIFDTGEKPEAFRRLMEIIHRDGDKMNCGFLGLRVMFHVLSDYGEAELAYRMITGPSYPSYGYFVEAGETSMPETIMSDMKYRNASLNHHFLCDVVQWYMKYPGGIHVENSKKVLIRPTFISSLTYAKASHQLPDGEVSVYWKREGERIYLEVKCPDTVSCELMLDQDLMIEDSKKPYLEKGQGCWYLASCR</sequence>
<dbReference type="Gene3D" id="1.50.10.10">
    <property type="match status" value="1"/>
</dbReference>
<evidence type="ECO:0000259" key="6">
    <source>
        <dbReference type="Pfam" id="PF17389"/>
    </source>
</evidence>
<dbReference type="GO" id="GO:0005975">
    <property type="term" value="P:carbohydrate metabolic process"/>
    <property type="evidence" value="ECO:0007669"/>
    <property type="project" value="InterPro"/>
</dbReference>
<dbReference type="InterPro" id="IPR012341">
    <property type="entry name" value="6hp_glycosidase-like_sf"/>
</dbReference>
<proteinExistence type="predicted"/>
<dbReference type="InterPro" id="IPR008902">
    <property type="entry name" value="Rhamnosid_concanavalin"/>
</dbReference>
<feature type="domain" description="Alpha-L-rhamnosidase C-terminal" evidence="7">
    <location>
        <begin position="692"/>
        <end position="747"/>
    </location>
</feature>
<gene>
    <name evidence="8" type="ORF">LKD71_12685</name>
</gene>
<dbReference type="EC" id="3.2.1.40" evidence="2"/>
<dbReference type="Pfam" id="PF17389">
    <property type="entry name" value="Bac_rhamnosid6H"/>
    <property type="match status" value="1"/>
</dbReference>
<dbReference type="Gene3D" id="2.60.420.10">
    <property type="entry name" value="Maltose phosphorylase, domain 3"/>
    <property type="match status" value="1"/>
</dbReference>
<dbReference type="InterPro" id="IPR035396">
    <property type="entry name" value="Bac_rhamnosid6H"/>
</dbReference>
<accession>A0AAE3DTW7</accession>
<dbReference type="AlphaFoldDB" id="A0AAE3DTW7"/>
<dbReference type="InterPro" id="IPR035398">
    <property type="entry name" value="Bac_rhamnosid_C"/>
</dbReference>
<dbReference type="RefSeq" id="WP_227615690.1">
    <property type="nucleotide sequence ID" value="NZ_JAJEPR010000024.1"/>
</dbReference>
<dbReference type="Pfam" id="PF17390">
    <property type="entry name" value="Bac_rhamnosid_C"/>
    <property type="match status" value="1"/>
</dbReference>
<protein>
    <recommendedName>
        <fullName evidence="2">alpha-L-rhamnosidase</fullName>
        <ecNumber evidence="2">3.2.1.40</ecNumber>
    </recommendedName>
</protein>
<organism evidence="8 9">
    <name type="scientific">Fusicatenibacter faecihominis</name>
    <dbReference type="NCBI Taxonomy" id="2881276"/>
    <lineage>
        <taxon>Bacteria</taxon>
        <taxon>Bacillati</taxon>
        <taxon>Bacillota</taxon>
        <taxon>Clostridia</taxon>
        <taxon>Lachnospirales</taxon>
        <taxon>Lachnospiraceae</taxon>
        <taxon>Fusicatenibacter</taxon>
    </lineage>
</organism>
<evidence type="ECO:0000256" key="3">
    <source>
        <dbReference type="ARBA" id="ARBA00022801"/>
    </source>
</evidence>
<feature type="domain" description="Alpha-L-rhamnosidase concanavalin-like" evidence="4">
    <location>
        <begin position="241"/>
        <end position="339"/>
    </location>
</feature>
<evidence type="ECO:0000259" key="5">
    <source>
        <dbReference type="Pfam" id="PF08531"/>
    </source>
</evidence>
<dbReference type="EMBL" id="JAJEPR010000024">
    <property type="protein sequence ID" value="MCC2190641.1"/>
    <property type="molecule type" value="Genomic_DNA"/>
</dbReference>
<dbReference type="SUPFAM" id="SSF48208">
    <property type="entry name" value="Six-hairpin glycosidases"/>
    <property type="match status" value="1"/>
</dbReference>
<dbReference type="InterPro" id="IPR016007">
    <property type="entry name" value="Alpha_rhamnosid"/>
</dbReference>
<evidence type="ECO:0000313" key="9">
    <source>
        <dbReference type="Proteomes" id="UP001197875"/>
    </source>
</evidence>
<feature type="domain" description="Bacterial alpha-L-rhamnosidase N-terminal" evidence="5">
    <location>
        <begin position="40"/>
        <end position="204"/>
    </location>
</feature>
<dbReference type="InterPro" id="IPR013737">
    <property type="entry name" value="Bac_rhamnosid_N"/>
</dbReference>
<dbReference type="GO" id="GO:0030596">
    <property type="term" value="F:alpha-L-rhamnosidase activity"/>
    <property type="evidence" value="ECO:0007669"/>
    <property type="project" value="UniProtKB-EC"/>
</dbReference>